<evidence type="ECO:0000313" key="2">
    <source>
        <dbReference type="Proteomes" id="UP001139000"/>
    </source>
</evidence>
<evidence type="ECO:0000313" key="1">
    <source>
        <dbReference type="EMBL" id="MCF0061139.1"/>
    </source>
</evidence>
<gene>
    <name evidence="1" type="ORF">LXM26_06515</name>
</gene>
<accession>A0A9X1PJH2</accession>
<dbReference type="Proteomes" id="UP001139000">
    <property type="component" value="Unassembled WGS sequence"/>
</dbReference>
<organism evidence="1 2">
    <name type="scientific">Dyadobacter chenwenxiniae</name>
    <dbReference type="NCBI Taxonomy" id="2906456"/>
    <lineage>
        <taxon>Bacteria</taxon>
        <taxon>Pseudomonadati</taxon>
        <taxon>Bacteroidota</taxon>
        <taxon>Cytophagia</taxon>
        <taxon>Cytophagales</taxon>
        <taxon>Spirosomataceae</taxon>
        <taxon>Dyadobacter</taxon>
    </lineage>
</organism>
<proteinExistence type="predicted"/>
<sequence>MQLDQKRILIKWQQKNRGNRKLTDAIDQLILDLENSEFTSYIDLLKERKDADQVHNQGVFFLNIENDRVLLAIKFKENRAIVLWIGTHRDYEKIFRNNKTTIEKWLRSKGHIH</sequence>
<comment type="caution">
    <text evidence="1">The sequence shown here is derived from an EMBL/GenBank/DDBJ whole genome shotgun (WGS) entry which is preliminary data.</text>
</comment>
<dbReference type="InterPro" id="IPR018669">
    <property type="entry name" value="Toxin_HigB"/>
</dbReference>
<protein>
    <submittedName>
        <fullName evidence="1">Type II toxin-antitoxin system HigB family toxin</fullName>
    </submittedName>
</protein>
<dbReference type="GO" id="GO:0003723">
    <property type="term" value="F:RNA binding"/>
    <property type="evidence" value="ECO:0007669"/>
    <property type="project" value="InterPro"/>
</dbReference>
<dbReference type="AlphaFoldDB" id="A0A9X1PJH2"/>
<dbReference type="GO" id="GO:0004519">
    <property type="term" value="F:endonuclease activity"/>
    <property type="evidence" value="ECO:0007669"/>
    <property type="project" value="InterPro"/>
</dbReference>
<name>A0A9X1PJH2_9BACT</name>
<dbReference type="GO" id="GO:0110001">
    <property type="term" value="C:toxin-antitoxin complex"/>
    <property type="evidence" value="ECO:0007669"/>
    <property type="project" value="InterPro"/>
</dbReference>
<keyword evidence="2" id="KW-1185">Reference proteome</keyword>
<reference evidence="1" key="1">
    <citation type="submission" date="2021-12" db="EMBL/GenBank/DDBJ databases">
        <title>Novel species in genus Dyadobacter.</title>
        <authorList>
            <person name="Ma C."/>
        </authorList>
    </citation>
    <scope>NUCLEOTIDE SEQUENCE</scope>
    <source>
        <strain evidence="1">LJ419</strain>
    </source>
</reference>
<dbReference type="Pfam" id="PF09907">
    <property type="entry name" value="HigB_toxin"/>
    <property type="match status" value="1"/>
</dbReference>
<dbReference type="RefSeq" id="WP_234654272.1">
    <property type="nucleotide sequence ID" value="NZ_CP094997.1"/>
</dbReference>
<dbReference type="EMBL" id="JAJTTC010000001">
    <property type="protein sequence ID" value="MCF0061139.1"/>
    <property type="molecule type" value="Genomic_DNA"/>
</dbReference>